<keyword evidence="1" id="KW-1133">Transmembrane helix</keyword>
<keyword evidence="1" id="KW-0472">Membrane</keyword>
<dbReference type="AlphaFoldDB" id="A0A9I9EFF5"/>
<feature type="transmembrane region" description="Helical" evidence="1">
    <location>
        <begin position="16"/>
        <end position="36"/>
    </location>
</feature>
<evidence type="ECO:0000313" key="2">
    <source>
        <dbReference type="EnsemblPlants" id="MELO3C033026.2.1"/>
    </source>
</evidence>
<proteinExistence type="predicted"/>
<dbReference type="EnsemblPlants" id="MELO3C033026.2.1">
    <property type="protein sequence ID" value="MELO3C033026.2.1"/>
    <property type="gene ID" value="MELO3C033026.2"/>
</dbReference>
<evidence type="ECO:0000256" key="1">
    <source>
        <dbReference type="SAM" id="Phobius"/>
    </source>
</evidence>
<sequence>MPGLYDNDLPWICLKAAPVGVECIVVLYVAGIYVSWKHIGRMADRSDDWQQQYMGQMWNRGWE</sequence>
<accession>A0A9I9EFF5</accession>
<protein>
    <submittedName>
        <fullName evidence="2">Uncharacterized protein</fullName>
    </submittedName>
</protein>
<keyword evidence="1" id="KW-0812">Transmembrane</keyword>
<reference evidence="2" key="1">
    <citation type="submission" date="2023-03" db="UniProtKB">
        <authorList>
            <consortium name="EnsemblPlants"/>
        </authorList>
    </citation>
    <scope>IDENTIFICATION</scope>
</reference>
<name>A0A9I9EFF5_CUCME</name>
<organism evidence="2">
    <name type="scientific">Cucumis melo</name>
    <name type="common">Muskmelon</name>
    <dbReference type="NCBI Taxonomy" id="3656"/>
    <lineage>
        <taxon>Eukaryota</taxon>
        <taxon>Viridiplantae</taxon>
        <taxon>Streptophyta</taxon>
        <taxon>Embryophyta</taxon>
        <taxon>Tracheophyta</taxon>
        <taxon>Spermatophyta</taxon>
        <taxon>Magnoliopsida</taxon>
        <taxon>eudicotyledons</taxon>
        <taxon>Gunneridae</taxon>
        <taxon>Pentapetalae</taxon>
        <taxon>rosids</taxon>
        <taxon>fabids</taxon>
        <taxon>Cucurbitales</taxon>
        <taxon>Cucurbitaceae</taxon>
        <taxon>Benincaseae</taxon>
        <taxon>Cucumis</taxon>
    </lineage>
</organism>
<dbReference type="Gramene" id="MELO3C033026.2.1">
    <property type="protein sequence ID" value="MELO3C033026.2.1"/>
    <property type="gene ID" value="MELO3C033026.2"/>
</dbReference>